<evidence type="ECO:0000256" key="4">
    <source>
        <dbReference type="ARBA" id="ARBA00023141"/>
    </source>
</evidence>
<feature type="domain" description="Shikimate dehydrogenase substrate binding N-terminal" evidence="6">
    <location>
        <begin position="5"/>
        <end position="90"/>
    </location>
</feature>
<dbReference type="InterPro" id="IPR046346">
    <property type="entry name" value="Aminoacid_DH-like_N_sf"/>
</dbReference>
<evidence type="ECO:0000259" key="5">
    <source>
        <dbReference type="Pfam" id="PF00899"/>
    </source>
</evidence>
<dbReference type="AlphaFoldDB" id="A0A5Q2QCP8"/>
<feature type="domain" description="THIF-type NAD/FAD binding fold" evidence="5">
    <location>
        <begin position="118"/>
        <end position="190"/>
    </location>
</feature>
<dbReference type="Gene3D" id="3.40.50.10860">
    <property type="entry name" value="Leucine Dehydrogenase, chain A, domain 1"/>
    <property type="match status" value="1"/>
</dbReference>
<dbReference type="GO" id="GO:0019632">
    <property type="term" value="P:shikimate metabolic process"/>
    <property type="evidence" value="ECO:0007669"/>
    <property type="project" value="TreeGrafter"/>
</dbReference>
<dbReference type="RefSeq" id="WP_153713114.1">
    <property type="nucleotide sequence ID" value="NZ_CP045871.1"/>
</dbReference>
<dbReference type="GO" id="GO:0009073">
    <property type="term" value="P:aromatic amino acid family biosynthetic process"/>
    <property type="evidence" value="ECO:0007669"/>
    <property type="project" value="UniProtKB-KW"/>
</dbReference>
<evidence type="ECO:0000256" key="1">
    <source>
        <dbReference type="ARBA" id="ARBA00004871"/>
    </source>
</evidence>
<dbReference type="PANTHER" id="PTHR21089:SF1">
    <property type="entry name" value="BIFUNCTIONAL 3-DEHYDROQUINATE DEHYDRATASE_SHIKIMATE DEHYDROGENASE, CHLOROPLASTIC"/>
    <property type="match status" value="1"/>
</dbReference>
<keyword evidence="2" id="KW-0521">NADP</keyword>
<evidence type="ECO:0000259" key="6">
    <source>
        <dbReference type="Pfam" id="PF08501"/>
    </source>
</evidence>
<keyword evidence="4" id="KW-0028">Amino-acid biosynthesis</keyword>
<dbReference type="CDD" id="cd01065">
    <property type="entry name" value="NAD_bind_Shikimate_DH"/>
    <property type="match status" value="1"/>
</dbReference>
<dbReference type="InterPro" id="IPR013708">
    <property type="entry name" value="Shikimate_DH-bd_N"/>
</dbReference>
<dbReference type="EMBL" id="CP045871">
    <property type="protein sequence ID" value="QGG79610.1"/>
    <property type="molecule type" value="Genomic_DNA"/>
</dbReference>
<reference evidence="7 8" key="1">
    <citation type="submission" date="2019-11" db="EMBL/GenBank/DDBJ databases">
        <authorList>
            <person name="Khan S.A."/>
            <person name="Jeon C.O."/>
            <person name="Chun B.H."/>
        </authorList>
    </citation>
    <scope>NUCLEOTIDE SEQUENCE [LARGE SCALE GENOMIC DNA]</scope>
    <source>
        <strain evidence="7 8">IMCC 1097</strain>
    </source>
</reference>
<dbReference type="Pfam" id="PF08501">
    <property type="entry name" value="Shikimate_dh_N"/>
    <property type="match status" value="1"/>
</dbReference>
<dbReference type="SUPFAM" id="SSF51735">
    <property type="entry name" value="NAD(P)-binding Rossmann-fold domains"/>
    <property type="match status" value="1"/>
</dbReference>
<keyword evidence="3" id="KW-0560">Oxidoreductase</keyword>
<dbReference type="InterPro" id="IPR000594">
    <property type="entry name" value="ThiF_NAD_FAD-bd"/>
</dbReference>
<dbReference type="Gene3D" id="3.40.50.720">
    <property type="entry name" value="NAD(P)-binding Rossmann-like Domain"/>
    <property type="match status" value="1"/>
</dbReference>
<dbReference type="Pfam" id="PF00899">
    <property type="entry name" value="ThiF"/>
    <property type="match status" value="1"/>
</dbReference>
<comment type="pathway">
    <text evidence="1">Metabolic intermediate biosynthesis; chorismate biosynthesis; chorismate from D-erythrose 4-phosphate and phosphoenolpyruvate: step 4/7.</text>
</comment>
<evidence type="ECO:0000256" key="3">
    <source>
        <dbReference type="ARBA" id="ARBA00023002"/>
    </source>
</evidence>
<evidence type="ECO:0000256" key="2">
    <source>
        <dbReference type="ARBA" id="ARBA00022857"/>
    </source>
</evidence>
<dbReference type="InterPro" id="IPR036291">
    <property type="entry name" value="NAD(P)-bd_dom_sf"/>
</dbReference>
<dbReference type="SUPFAM" id="SSF53223">
    <property type="entry name" value="Aminoacid dehydrogenase-like, N-terminal domain"/>
    <property type="match status" value="1"/>
</dbReference>
<evidence type="ECO:0000313" key="8">
    <source>
        <dbReference type="Proteomes" id="UP000388235"/>
    </source>
</evidence>
<dbReference type="GO" id="GO:0009423">
    <property type="term" value="P:chorismate biosynthetic process"/>
    <property type="evidence" value="ECO:0007669"/>
    <property type="project" value="TreeGrafter"/>
</dbReference>
<dbReference type="GO" id="GO:0004764">
    <property type="term" value="F:shikimate 3-dehydrogenase (NADP+) activity"/>
    <property type="evidence" value="ECO:0007669"/>
    <property type="project" value="InterPro"/>
</dbReference>
<proteinExistence type="predicted"/>
<dbReference type="Proteomes" id="UP000388235">
    <property type="component" value="Chromosome"/>
</dbReference>
<keyword evidence="8" id="KW-1185">Reference proteome</keyword>
<keyword evidence="4" id="KW-0057">Aromatic amino acid biosynthesis</keyword>
<dbReference type="GO" id="GO:0050661">
    <property type="term" value="F:NADP binding"/>
    <property type="evidence" value="ECO:0007669"/>
    <property type="project" value="TreeGrafter"/>
</dbReference>
<organism evidence="7 8">
    <name type="scientific">Litorivicinus lipolyticus</name>
    <dbReference type="NCBI Taxonomy" id="418701"/>
    <lineage>
        <taxon>Bacteria</taxon>
        <taxon>Pseudomonadati</taxon>
        <taxon>Pseudomonadota</taxon>
        <taxon>Gammaproteobacteria</taxon>
        <taxon>Oceanospirillales</taxon>
        <taxon>Litorivicinaceae</taxon>
        <taxon>Litorivicinus</taxon>
    </lineage>
</organism>
<protein>
    <submittedName>
        <fullName evidence="7">Shikimate dehydrogenase</fullName>
    </submittedName>
</protein>
<evidence type="ECO:0000313" key="7">
    <source>
        <dbReference type="EMBL" id="QGG79610.1"/>
    </source>
</evidence>
<dbReference type="PANTHER" id="PTHR21089">
    <property type="entry name" value="SHIKIMATE DEHYDROGENASE"/>
    <property type="match status" value="1"/>
</dbReference>
<dbReference type="KEGG" id="llp:GH975_03110"/>
<dbReference type="OrthoDB" id="9792692at2"/>
<dbReference type="GO" id="GO:0005829">
    <property type="term" value="C:cytosol"/>
    <property type="evidence" value="ECO:0007669"/>
    <property type="project" value="TreeGrafter"/>
</dbReference>
<name>A0A5Q2QCP8_9GAMM</name>
<sequence length="281" mass="30218">MTFGLIGNSIAQSRAPALHQLLGQLHSLPLSYHLHDPGAATAIAFQQQLAELIARGYQGCNVTLPFKQIAINSAAQPDRAARRVGAVNTLGFGDTIRATNTDYTGFIRAYRHRRADRRAGRVLLLGAGGVGRAVAFGLTDVGTERIDIFDLDPVQATALARALCDEGVHARTVTAEQLQDRAARADGWVNCTPIGHYTTPGCPFELAWLGAQSWVFDAVYTPIDTPLLIAAADAGLDLVTGFDLFFYQGLDAFEFWTGIAVDEAAARVAFMDKFALQSALI</sequence>
<gene>
    <name evidence="7" type="ORF">GH975_03110</name>
</gene>
<dbReference type="InterPro" id="IPR022893">
    <property type="entry name" value="Shikimate_DH_fam"/>
</dbReference>
<accession>A0A5Q2QCP8</accession>